<dbReference type="EMBL" id="JASBNA010000016">
    <property type="protein sequence ID" value="KAK7686771.1"/>
    <property type="molecule type" value="Genomic_DNA"/>
</dbReference>
<dbReference type="InterPro" id="IPR020472">
    <property type="entry name" value="WD40_PAC1"/>
</dbReference>
<dbReference type="InterPro" id="IPR013979">
    <property type="entry name" value="TIF_beta_prop-like"/>
</dbReference>
<feature type="repeat" description="WD" evidence="4">
    <location>
        <begin position="42"/>
        <end position="84"/>
    </location>
</feature>
<dbReference type="Pfam" id="PF08662">
    <property type="entry name" value="eIF2A"/>
    <property type="match status" value="1"/>
</dbReference>
<evidence type="ECO:0000313" key="6">
    <source>
        <dbReference type="EMBL" id="KAK7686771.1"/>
    </source>
</evidence>
<keyword evidence="1 4" id="KW-0853">WD repeat</keyword>
<dbReference type="SMART" id="SM00320">
    <property type="entry name" value="WD40"/>
    <property type="match status" value="4"/>
</dbReference>
<dbReference type="InterPro" id="IPR015943">
    <property type="entry name" value="WD40/YVTN_repeat-like_dom_sf"/>
</dbReference>
<gene>
    <name evidence="6" type="ORF">QCA50_010372</name>
</gene>
<keyword evidence="2" id="KW-0677">Repeat</keyword>
<dbReference type="SUPFAM" id="SSF50978">
    <property type="entry name" value="WD40 repeat-like"/>
    <property type="match status" value="1"/>
</dbReference>
<accession>A0AAW0G169</accession>
<dbReference type="GO" id="GO:0042254">
    <property type="term" value="P:ribosome biogenesis"/>
    <property type="evidence" value="ECO:0007669"/>
    <property type="project" value="TreeGrafter"/>
</dbReference>
<evidence type="ECO:0000256" key="1">
    <source>
        <dbReference type="ARBA" id="ARBA00022574"/>
    </source>
</evidence>
<protein>
    <recommendedName>
        <fullName evidence="3">Glutamate-rich WD repeat-containing protein 1</fullName>
    </recommendedName>
</protein>
<sequence length="241" mass="26396">MDWASSGESNPSALRLLTGDVQSKIYLTTTTPSGFNALSQPFLSHTSSVEDIQWSPSEATVFGSCSADQSIQIWDVRSKGRKSVAGIEKAHESDVNVISWNRHTSYLMLSGGDEGGIKVWDLRNVKKKGSIAADPTPVAAFNWHKAPITSIEWHPIEDSIFAASGADDQVTMWDLAVEQDEEETGTMMQDDTNPQSQVPPQLLFVHQGQKDVKEVHWHPQAPGMVVSTALDGFNVFKTISV</sequence>
<dbReference type="PANTHER" id="PTHR45903:SF1">
    <property type="entry name" value="GLUTAMATE-RICH WD REPEAT-CONTAINING PROTEIN 1"/>
    <property type="match status" value="1"/>
</dbReference>
<feature type="repeat" description="WD" evidence="4">
    <location>
        <begin position="141"/>
        <end position="183"/>
    </location>
</feature>
<name>A0AAW0G169_9APHY</name>
<dbReference type="InterPro" id="IPR036322">
    <property type="entry name" value="WD40_repeat_dom_sf"/>
</dbReference>
<dbReference type="AlphaFoldDB" id="A0AAW0G169"/>
<evidence type="ECO:0000259" key="5">
    <source>
        <dbReference type="Pfam" id="PF08662"/>
    </source>
</evidence>
<comment type="caution">
    <text evidence="6">The sequence shown here is derived from an EMBL/GenBank/DDBJ whole genome shotgun (WGS) entry which is preliminary data.</text>
</comment>
<dbReference type="PRINTS" id="PR00320">
    <property type="entry name" value="GPROTEINBRPT"/>
</dbReference>
<dbReference type="PANTHER" id="PTHR45903">
    <property type="entry name" value="GLUTAMATE-RICH WD REPEAT-CONTAINING PROTEIN 1"/>
    <property type="match status" value="1"/>
</dbReference>
<dbReference type="InterPro" id="IPR051972">
    <property type="entry name" value="Glutamate-rich_WD_repeat"/>
</dbReference>
<evidence type="ECO:0000313" key="7">
    <source>
        <dbReference type="Proteomes" id="UP001385951"/>
    </source>
</evidence>
<dbReference type="PROSITE" id="PS50082">
    <property type="entry name" value="WD_REPEATS_2"/>
    <property type="match status" value="3"/>
</dbReference>
<dbReference type="PROSITE" id="PS50294">
    <property type="entry name" value="WD_REPEATS_REGION"/>
    <property type="match status" value="3"/>
</dbReference>
<evidence type="ECO:0000256" key="4">
    <source>
        <dbReference type="PROSITE-ProRule" id="PRU00221"/>
    </source>
</evidence>
<evidence type="ECO:0000256" key="2">
    <source>
        <dbReference type="ARBA" id="ARBA00022737"/>
    </source>
</evidence>
<proteinExistence type="predicted"/>
<dbReference type="InterPro" id="IPR001680">
    <property type="entry name" value="WD40_rpt"/>
</dbReference>
<evidence type="ECO:0000256" key="3">
    <source>
        <dbReference type="ARBA" id="ARBA00040876"/>
    </source>
</evidence>
<organism evidence="6 7">
    <name type="scientific">Cerrena zonata</name>
    <dbReference type="NCBI Taxonomy" id="2478898"/>
    <lineage>
        <taxon>Eukaryota</taxon>
        <taxon>Fungi</taxon>
        <taxon>Dikarya</taxon>
        <taxon>Basidiomycota</taxon>
        <taxon>Agaricomycotina</taxon>
        <taxon>Agaricomycetes</taxon>
        <taxon>Polyporales</taxon>
        <taxon>Cerrenaceae</taxon>
        <taxon>Cerrena</taxon>
    </lineage>
</organism>
<dbReference type="Gene3D" id="2.130.10.10">
    <property type="entry name" value="YVTN repeat-like/Quinoprotein amine dehydrogenase"/>
    <property type="match status" value="1"/>
</dbReference>
<feature type="repeat" description="WD" evidence="4">
    <location>
        <begin position="88"/>
        <end position="130"/>
    </location>
</feature>
<reference evidence="6 7" key="1">
    <citation type="submission" date="2022-09" db="EMBL/GenBank/DDBJ databases">
        <authorList>
            <person name="Palmer J.M."/>
        </authorList>
    </citation>
    <scope>NUCLEOTIDE SEQUENCE [LARGE SCALE GENOMIC DNA]</scope>
    <source>
        <strain evidence="6 7">DSM 7382</strain>
    </source>
</reference>
<keyword evidence="7" id="KW-1185">Reference proteome</keyword>
<dbReference type="GO" id="GO:0005730">
    <property type="term" value="C:nucleolus"/>
    <property type="evidence" value="ECO:0007669"/>
    <property type="project" value="TreeGrafter"/>
</dbReference>
<feature type="domain" description="Translation initiation factor beta propellor-like" evidence="5">
    <location>
        <begin position="43"/>
        <end position="141"/>
    </location>
</feature>
<dbReference type="Proteomes" id="UP001385951">
    <property type="component" value="Unassembled WGS sequence"/>
</dbReference>